<evidence type="ECO:0000313" key="1">
    <source>
        <dbReference type="EMBL" id="KFH44117.1"/>
    </source>
</evidence>
<evidence type="ECO:0000313" key="2">
    <source>
        <dbReference type="Proteomes" id="UP000029964"/>
    </source>
</evidence>
<name>A0A086T435_HAPC1</name>
<dbReference type="HOGENOM" id="CLU_2757194_0_0_1"/>
<comment type="caution">
    <text evidence="1">The sequence shown here is derived from an EMBL/GenBank/DDBJ whole genome shotgun (WGS) entry which is preliminary data.</text>
</comment>
<organism evidence="1 2">
    <name type="scientific">Hapsidospora chrysogenum (strain ATCC 11550 / CBS 779.69 / DSM 880 / IAM 14645 / JCM 23072 / IMI 49137)</name>
    <name type="common">Acremonium chrysogenum</name>
    <dbReference type="NCBI Taxonomy" id="857340"/>
    <lineage>
        <taxon>Eukaryota</taxon>
        <taxon>Fungi</taxon>
        <taxon>Dikarya</taxon>
        <taxon>Ascomycota</taxon>
        <taxon>Pezizomycotina</taxon>
        <taxon>Sordariomycetes</taxon>
        <taxon>Hypocreomycetidae</taxon>
        <taxon>Hypocreales</taxon>
        <taxon>Bionectriaceae</taxon>
        <taxon>Hapsidospora</taxon>
    </lineage>
</organism>
<keyword evidence="2" id="KW-1185">Reference proteome</keyword>
<protein>
    <submittedName>
        <fullName evidence="1">Uncharacterized protein</fullName>
    </submittedName>
</protein>
<proteinExistence type="predicted"/>
<gene>
    <name evidence="1" type="ORF">ACRE_051230</name>
</gene>
<accession>A0A086T435</accession>
<dbReference type="Proteomes" id="UP000029964">
    <property type="component" value="Unassembled WGS sequence"/>
</dbReference>
<dbReference type="AlphaFoldDB" id="A0A086T435"/>
<reference evidence="2" key="1">
    <citation type="journal article" date="2014" name="Genome Announc.">
        <title>Genome sequence and annotation of Acremonium chrysogenum, producer of the beta-lactam antibiotic cephalosporin C.</title>
        <authorList>
            <person name="Terfehr D."/>
            <person name="Dahlmann T.A."/>
            <person name="Specht T."/>
            <person name="Zadra I."/>
            <person name="Kuernsteiner H."/>
            <person name="Kueck U."/>
        </authorList>
    </citation>
    <scope>NUCLEOTIDE SEQUENCE [LARGE SCALE GENOMIC DNA]</scope>
    <source>
        <strain evidence="2">ATCC 11550 / CBS 779.69 / DSM 880 / IAM 14645 / JCM 23072 / IMI 49137</strain>
    </source>
</reference>
<sequence length="70" mass="7429">MPHDAAAGAAAAAAAEAVASAVTKLPRTSAKIPADAESNPHHVVRNGRIAHFRNPYPSYKPPDVWKYVIK</sequence>
<dbReference type="EMBL" id="JPKY01000054">
    <property type="protein sequence ID" value="KFH44117.1"/>
    <property type="molecule type" value="Genomic_DNA"/>
</dbReference>